<protein>
    <submittedName>
        <fullName evidence="2">Uncharacterized protein</fullName>
    </submittedName>
</protein>
<feature type="compositionally biased region" description="Acidic residues" evidence="1">
    <location>
        <begin position="181"/>
        <end position="191"/>
    </location>
</feature>
<reference evidence="2 3" key="1">
    <citation type="journal article" date="2004" name="Science">
        <title>The genome of the diatom Thalassiosira pseudonana: ecology, evolution, and metabolism.</title>
        <authorList>
            <person name="Armbrust E.V."/>
            <person name="Berges J.A."/>
            <person name="Bowler C."/>
            <person name="Green B.R."/>
            <person name="Martinez D."/>
            <person name="Putnam N.H."/>
            <person name="Zhou S."/>
            <person name="Allen A.E."/>
            <person name="Apt K.E."/>
            <person name="Bechner M."/>
            <person name="Brzezinski M.A."/>
            <person name="Chaal B.K."/>
            <person name="Chiovitti A."/>
            <person name="Davis A.K."/>
            <person name="Demarest M.S."/>
            <person name="Detter J.C."/>
            <person name="Glavina T."/>
            <person name="Goodstein D."/>
            <person name="Hadi M.Z."/>
            <person name="Hellsten U."/>
            <person name="Hildebrand M."/>
            <person name="Jenkins B.D."/>
            <person name="Jurka J."/>
            <person name="Kapitonov V.V."/>
            <person name="Kroger N."/>
            <person name="Lau W.W."/>
            <person name="Lane T.W."/>
            <person name="Larimer F.W."/>
            <person name="Lippmeier J.C."/>
            <person name="Lucas S."/>
            <person name="Medina M."/>
            <person name="Montsant A."/>
            <person name="Obornik M."/>
            <person name="Parker M.S."/>
            <person name="Palenik B."/>
            <person name="Pazour G.J."/>
            <person name="Richardson P.M."/>
            <person name="Rynearson T.A."/>
            <person name="Saito M.A."/>
            <person name="Schwartz D.C."/>
            <person name="Thamatrakoln K."/>
            <person name="Valentin K."/>
            <person name="Vardi A."/>
            <person name="Wilkerson F.P."/>
            <person name="Rokhsar D.S."/>
        </authorList>
    </citation>
    <scope>NUCLEOTIDE SEQUENCE [LARGE SCALE GENOMIC DNA]</scope>
    <source>
        <strain evidence="2 3">CCMP1335</strain>
    </source>
</reference>
<dbReference type="GeneID" id="7443350"/>
<evidence type="ECO:0000256" key="1">
    <source>
        <dbReference type="SAM" id="MobiDB-lite"/>
    </source>
</evidence>
<name>B8CEQ1_THAPS</name>
<accession>B8CEQ1</accession>
<dbReference type="PaxDb" id="35128-Thaps11499"/>
<evidence type="ECO:0000313" key="3">
    <source>
        <dbReference type="Proteomes" id="UP000001449"/>
    </source>
</evidence>
<dbReference type="EMBL" id="CM000652">
    <property type="protein sequence ID" value="EED88077.1"/>
    <property type="molecule type" value="Genomic_DNA"/>
</dbReference>
<proteinExistence type="predicted"/>
<dbReference type="AlphaFoldDB" id="B8CEQ1"/>
<dbReference type="Proteomes" id="UP000001449">
    <property type="component" value="Chromosome 20"/>
</dbReference>
<evidence type="ECO:0000313" key="2">
    <source>
        <dbReference type="EMBL" id="EED88077.1"/>
    </source>
</evidence>
<dbReference type="RefSeq" id="XP_002294717.1">
    <property type="nucleotide sequence ID" value="XM_002294681.1"/>
</dbReference>
<feature type="region of interest" description="Disordered" evidence="1">
    <location>
        <begin position="176"/>
        <end position="214"/>
    </location>
</feature>
<dbReference type="HOGENOM" id="CLU_1187092_0_0_1"/>
<sequence length="234" mass="26519">MDEDCQSIASIADDEDFEDYDDEQNSGILHQVVQIQNYLHQVAQGRLWNINGVAKFDEEDETPCRGDLHTNWEMLEDNQTHVITGMNLEKVLDNTPRTISVNGSNASSRENETASAGSLSDFSMLSHKSLTFLSADMSADGSNNMGSKNAKTKLRAITSMLDPKLNSKIKTSRGIWGGNFEEQDSNEESMEVEYGKEPAKKEKRSFTRRKKTDEQVEAPFRLRQRRTVLRLFEC</sequence>
<keyword evidence="3" id="KW-1185">Reference proteome</keyword>
<organism evidence="2 3">
    <name type="scientific">Thalassiosira pseudonana</name>
    <name type="common">Marine diatom</name>
    <name type="synonym">Cyclotella nana</name>
    <dbReference type="NCBI Taxonomy" id="35128"/>
    <lineage>
        <taxon>Eukaryota</taxon>
        <taxon>Sar</taxon>
        <taxon>Stramenopiles</taxon>
        <taxon>Ochrophyta</taxon>
        <taxon>Bacillariophyta</taxon>
        <taxon>Coscinodiscophyceae</taxon>
        <taxon>Thalassiosirophycidae</taxon>
        <taxon>Thalassiosirales</taxon>
        <taxon>Thalassiosiraceae</taxon>
        <taxon>Thalassiosira</taxon>
    </lineage>
</organism>
<gene>
    <name evidence="2" type="ORF">THAPSDRAFT_11499</name>
</gene>
<reference evidence="2 3" key="2">
    <citation type="journal article" date="2008" name="Nature">
        <title>The Phaeodactylum genome reveals the evolutionary history of diatom genomes.</title>
        <authorList>
            <person name="Bowler C."/>
            <person name="Allen A.E."/>
            <person name="Badger J.H."/>
            <person name="Grimwood J."/>
            <person name="Jabbari K."/>
            <person name="Kuo A."/>
            <person name="Maheswari U."/>
            <person name="Martens C."/>
            <person name="Maumus F."/>
            <person name="Otillar R.P."/>
            <person name="Rayko E."/>
            <person name="Salamov A."/>
            <person name="Vandepoele K."/>
            <person name="Beszteri B."/>
            <person name="Gruber A."/>
            <person name="Heijde M."/>
            <person name="Katinka M."/>
            <person name="Mock T."/>
            <person name="Valentin K."/>
            <person name="Verret F."/>
            <person name="Berges J.A."/>
            <person name="Brownlee C."/>
            <person name="Cadoret J.P."/>
            <person name="Chiovitti A."/>
            <person name="Choi C.J."/>
            <person name="Coesel S."/>
            <person name="De Martino A."/>
            <person name="Detter J.C."/>
            <person name="Durkin C."/>
            <person name="Falciatore A."/>
            <person name="Fournet J."/>
            <person name="Haruta M."/>
            <person name="Huysman M.J."/>
            <person name="Jenkins B.D."/>
            <person name="Jiroutova K."/>
            <person name="Jorgensen R.E."/>
            <person name="Joubert Y."/>
            <person name="Kaplan A."/>
            <person name="Kroger N."/>
            <person name="Kroth P.G."/>
            <person name="La Roche J."/>
            <person name="Lindquist E."/>
            <person name="Lommer M."/>
            <person name="Martin-Jezequel V."/>
            <person name="Lopez P.J."/>
            <person name="Lucas S."/>
            <person name="Mangogna M."/>
            <person name="McGinnis K."/>
            <person name="Medlin L.K."/>
            <person name="Montsant A."/>
            <person name="Oudot-Le Secq M.P."/>
            <person name="Napoli C."/>
            <person name="Obornik M."/>
            <person name="Parker M.S."/>
            <person name="Petit J.L."/>
            <person name="Porcel B.M."/>
            <person name="Poulsen N."/>
            <person name="Robison M."/>
            <person name="Rychlewski L."/>
            <person name="Rynearson T.A."/>
            <person name="Schmutz J."/>
            <person name="Shapiro H."/>
            <person name="Siaut M."/>
            <person name="Stanley M."/>
            <person name="Sussman M.R."/>
            <person name="Taylor A.R."/>
            <person name="Vardi A."/>
            <person name="von Dassow P."/>
            <person name="Vyverman W."/>
            <person name="Willis A."/>
            <person name="Wyrwicz L.S."/>
            <person name="Rokhsar D.S."/>
            <person name="Weissenbach J."/>
            <person name="Armbrust E.V."/>
            <person name="Green B.R."/>
            <person name="Van de Peer Y."/>
            <person name="Grigoriev I.V."/>
        </authorList>
    </citation>
    <scope>NUCLEOTIDE SEQUENCE [LARGE SCALE GENOMIC DNA]</scope>
    <source>
        <strain evidence="2 3">CCMP1335</strain>
    </source>
</reference>
<feature type="compositionally biased region" description="Basic residues" evidence="1">
    <location>
        <begin position="201"/>
        <end position="210"/>
    </location>
</feature>
<dbReference type="InParanoid" id="B8CEQ1"/>
<dbReference type="KEGG" id="tps:THAPSDRAFT_11499"/>